<evidence type="ECO:0000313" key="2">
    <source>
        <dbReference type="Proteomes" id="UP001143910"/>
    </source>
</evidence>
<keyword evidence="2" id="KW-1185">Reference proteome</keyword>
<sequence>MAAKPPVRISQKIIIPLSIIMIAAAVFAFIDSSHRIEKRKLAPLFSTSRLPSGDHFINYRQKTTPMWVYRGLHALPAIIWSIAMPLQHIDSLRKKWPVYHRTAGYVALSMSLILSITGYWFFLSKNAYTHEDMFHAHTFKGFPISWPTFELSTYLVAPFYWFTMYKTALTARARQFVQHRKWAVLHTICACIISVERLGVILIYTGGWVMSSKWPKQRIHEYFGVGYTMDDIAEAELSAFAFGNVFAYAGVFLWTAYEFGRAGYFGGVKNFLLSTNTAKLSSKKVQ</sequence>
<protein>
    <submittedName>
        <fullName evidence="1">Uncharacterized protein</fullName>
    </submittedName>
</protein>
<gene>
    <name evidence="1" type="ORF">NQ176_g6787</name>
</gene>
<comment type="caution">
    <text evidence="1">The sequence shown here is derived from an EMBL/GenBank/DDBJ whole genome shotgun (WGS) entry which is preliminary data.</text>
</comment>
<dbReference type="EMBL" id="JANJQO010001026">
    <property type="protein sequence ID" value="KAJ2973110.1"/>
    <property type="molecule type" value="Genomic_DNA"/>
</dbReference>
<name>A0ACC1N1G6_9HYPO</name>
<dbReference type="Proteomes" id="UP001143910">
    <property type="component" value="Unassembled WGS sequence"/>
</dbReference>
<reference evidence="1" key="1">
    <citation type="submission" date="2022-08" db="EMBL/GenBank/DDBJ databases">
        <title>Genome Sequence of Lecanicillium fungicola.</title>
        <authorList>
            <person name="Buettner E."/>
        </authorList>
    </citation>
    <scope>NUCLEOTIDE SEQUENCE</scope>
    <source>
        <strain evidence="1">Babe33</strain>
    </source>
</reference>
<accession>A0ACC1N1G6</accession>
<organism evidence="1 2">
    <name type="scientific">Zarea fungicola</name>
    <dbReference type="NCBI Taxonomy" id="93591"/>
    <lineage>
        <taxon>Eukaryota</taxon>
        <taxon>Fungi</taxon>
        <taxon>Dikarya</taxon>
        <taxon>Ascomycota</taxon>
        <taxon>Pezizomycotina</taxon>
        <taxon>Sordariomycetes</taxon>
        <taxon>Hypocreomycetidae</taxon>
        <taxon>Hypocreales</taxon>
        <taxon>Cordycipitaceae</taxon>
        <taxon>Zarea</taxon>
    </lineage>
</organism>
<evidence type="ECO:0000313" key="1">
    <source>
        <dbReference type="EMBL" id="KAJ2973110.1"/>
    </source>
</evidence>
<proteinExistence type="predicted"/>